<proteinExistence type="predicted"/>
<accession>A0A1X7UCC7</accession>
<gene>
    <name evidence="2" type="primary">109583915</name>
</gene>
<dbReference type="eggNOG" id="ENOG502QW7J">
    <property type="taxonomic scope" value="Eukaryota"/>
</dbReference>
<evidence type="ECO:0000256" key="1">
    <source>
        <dbReference type="SAM" id="SignalP"/>
    </source>
</evidence>
<dbReference type="AlphaFoldDB" id="A0A1X7UCC7"/>
<dbReference type="Gene3D" id="3.40.390.10">
    <property type="entry name" value="Collagenase (Catalytic Domain)"/>
    <property type="match status" value="1"/>
</dbReference>
<feature type="signal peptide" evidence="1">
    <location>
        <begin position="1"/>
        <end position="19"/>
    </location>
</feature>
<dbReference type="EnsemblMetazoa" id="XM_019999434.1">
    <property type="protein sequence ID" value="XP_019854993.1"/>
    <property type="gene ID" value="LOC109583915"/>
</dbReference>
<dbReference type="KEGG" id="aqu:109583915"/>
<protein>
    <recommendedName>
        <fullName evidence="4">Lysine-specific metallo-endopeptidase domain-containing protein</fullName>
    </recommendedName>
</protein>
<keyword evidence="3" id="KW-1185">Reference proteome</keyword>
<evidence type="ECO:0000313" key="2">
    <source>
        <dbReference type="EnsemblMetazoa" id="Aqu2.1.25604_001"/>
    </source>
</evidence>
<evidence type="ECO:0000313" key="3">
    <source>
        <dbReference type="Proteomes" id="UP000007879"/>
    </source>
</evidence>
<name>A0A1X7UCC7_AMPQE</name>
<evidence type="ECO:0008006" key="4">
    <source>
        <dbReference type="Google" id="ProtNLM"/>
    </source>
</evidence>
<dbReference type="GO" id="GO:0008237">
    <property type="term" value="F:metallopeptidase activity"/>
    <property type="evidence" value="ECO:0007669"/>
    <property type="project" value="InterPro"/>
</dbReference>
<dbReference type="EnsemblMetazoa" id="Aqu2.1.25604_001">
    <property type="protein sequence ID" value="Aqu2.1.25604_001"/>
    <property type="gene ID" value="Aqu2.1.25604"/>
</dbReference>
<dbReference type="InParanoid" id="A0A1X7UCC7"/>
<dbReference type="Proteomes" id="UP000007879">
    <property type="component" value="Unassembled WGS sequence"/>
</dbReference>
<dbReference type="InterPro" id="IPR024079">
    <property type="entry name" value="MetalloPept_cat_dom_sf"/>
</dbReference>
<feature type="chain" id="PRO_5012643333" description="Lysine-specific metallo-endopeptidase domain-containing protein" evidence="1">
    <location>
        <begin position="20"/>
        <end position="197"/>
    </location>
</feature>
<reference evidence="2" key="2">
    <citation type="submission" date="2017-05" db="UniProtKB">
        <authorList>
            <consortium name="EnsemblMetazoa"/>
        </authorList>
    </citation>
    <scope>IDENTIFICATION</scope>
</reference>
<reference evidence="3" key="1">
    <citation type="journal article" date="2010" name="Nature">
        <title>The Amphimedon queenslandica genome and the evolution of animal complexity.</title>
        <authorList>
            <person name="Srivastava M."/>
            <person name="Simakov O."/>
            <person name="Chapman J."/>
            <person name="Fahey B."/>
            <person name="Gauthier M.E."/>
            <person name="Mitros T."/>
            <person name="Richards G.S."/>
            <person name="Conaco C."/>
            <person name="Dacre M."/>
            <person name="Hellsten U."/>
            <person name="Larroux C."/>
            <person name="Putnam N.H."/>
            <person name="Stanke M."/>
            <person name="Adamska M."/>
            <person name="Darling A."/>
            <person name="Degnan S.M."/>
            <person name="Oakley T.H."/>
            <person name="Plachetzki D.C."/>
            <person name="Zhai Y."/>
            <person name="Adamski M."/>
            <person name="Calcino A."/>
            <person name="Cummins S.F."/>
            <person name="Goodstein D.M."/>
            <person name="Harris C."/>
            <person name="Jackson D.J."/>
            <person name="Leys S.P."/>
            <person name="Shu S."/>
            <person name="Woodcroft B.J."/>
            <person name="Vervoort M."/>
            <person name="Kosik K.S."/>
            <person name="Manning G."/>
            <person name="Degnan B.M."/>
            <person name="Rokhsar D.S."/>
        </authorList>
    </citation>
    <scope>NUCLEOTIDE SEQUENCE [LARGE SCALE GENOMIC DNA]</scope>
</reference>
<keyword evidence="1" id="KW-0732">Signal</keyword>
<organism evidence="2">
    <name type="scientific">Amphimedon queenslandica</name>
    <name type="common">Sponge</name>
    <dbReference type="NCBI Taxonomy" id="400682"/>
    <lineage>
        <taxon>Eukaryota</taxon>
        <taxon>Metazoa</taxon>
        <taxon>Porifera</taxon>
        <taxon>Demospongiae</taxon>
        <taxon>Heteroscleromorpha</taxon>
        <taxon>Haplosclerida</taxon>
        <taxon>Niphatidae</taxon>
        <taxon>Amphimedon</taxon>
    </lineage>
</organism>
<sequence>MKTLLSLFCLVTYLTCALSANVNIESCTGATLVGEGEDSDTIVAHRRLCAGIDKAIANIGDNEDFVTWLGEYTPERADKVKDSFKAIKDALNQNQIEYLGNFKGCTNGEAADPVKGRPMLGLCEPYYGFQLDCSGTVESKEFTLITFWDYAYGGGRYGGPGSGEKDPEIFKMIARDHPNIAIIDYYNIGFFYCASQK</sequence>